<evidence type="ECO:0000313" key="1">
    <source>
        <dbReference type="EMBL" id="OGF58726.1"/>
    </source>
</evidence>
<dbReference type="STRING" id="1817863.A2Y62_13080"/>
<dbReference type="Pfam" id="PF04368">
    <property type="entry name" value="DUF507"/>
    <property type="match status" value="1"/>
</dbReference>
<reference evidence="1 2" key="1">
    <citation type="journal article" date="2016" name="Nat. Commun.">
        <title>Thousands of microbial genomes shed light on interconnected biogeochemical processes in an aquifer system.</title>
        <authorList>
            <person name="Anantharaman K."/>
            <person name="Brown C.T."/>
            <person name="Hug L.A."/>
            <person name="Sharon I."/>
            <person name="Castelle C.J."/>
            <person name="Probst A.J."/>
            <person name="Thomas B.C."/>
            <person name="Singh A."/>
            <person name="Wilkins M.J."/>
            <person name="Karaoz U."/>
            <person name="Brodie E.L."/>
            <person name="Williams K.H."/>
            <person name="Hubbard S.S."/>
            <person name="Banfield J.F."/>
        </authorList>
    </citation>
    <scope>NUCLEOTIDE SEQUENCE [LARGE SCALE GENOMIC DNA]</scope>
</reference>
<sequence length="82" mass="9919">MAFNIVNHLIEKEFMDCSNRESVIEHIEKIIVDELSLEDKLDEEVRQILSQYSTQIQKDNIDYHEMFRKIKRIKAKERNIIL</sequence>
<dbReference type="EMBL" id="MFGW01000233">
    <property type="protein sequence ID" value="OGF58726.1"/>
    <property type="molecule type" value="Genomic_DNA"/>
</dbReference>
<accession>A0A1F5V5N1</accession>
<dbReference type="InterPro" id="IPR007463">
    <property type="entry name" value="DUF507"/>
</dbReference>
<organism evidence="1 2">
    <name type="scientific">Candidatus Fischerbacteria bacterium RBG_13_37_8</name>
    <dbReference type="NCBI Taxonomy" id="1817863"/>
    <lineage>
        <taxon>Bacteria</taxon>
        <taxon>Candidatus Fischeribacteriota</taxon>
    </lineage>
</organism>
<name>A0A1F5V5N1_9BACT</name>
<protein>
    <recommendedName>
        <fullName evidence="3">DUF507 domain-containing protein</fullName>
    </recommendedName>
</protein>
<dbReference type="Proteomes" id="UP000178943">
    <property type="component" value="Unassembled WGS sequence"/>
</dbReference>
<dbReference type="AlphaFoldDB" id="A0A1F5V5N1"/>
<proteinExistence type="predicted"/>
<evidence type="ECO:0008006" key="3">
    <source>
        <dbReference type="Google" id="ProtNLM"/>
    </source>
</evidence>
<evidence type="ECO:0000313" key="2">
    <source>
        <dbReference type="Proteomes" id="UP000178943"/>
    </source>
</evidence>
<comment type="caution">
    <text evidence="1">The sequence shown here is derived from an EMBL/GenBank/DDBJ whole genome shotgun (WGS) entry which is preliminary data.</text>
</comment>
<gene>
    <name evidence="1" type="ORF">A2Y62_13080</name>
</gene>